<keyword evidence="3 5" id="KW-0689">Ribosomal protein</keyword>
<dbReference type="SUPFAM" id="SSF55129">
    <property type="entry name" value="Ribosomal protein L30p/L7e"/>
    <property type="match status" value="1"/>
</dbReference>
<dbReference type="InterPro" id="IPR036919">
    <property type="entry name" value="Ribo_uL30_ferredoxin-like_sf"/>
</dbReference>
<evidence type="ECO:0000259" key="6">
    <source>
        <dbReference type="Pfam" id="PF00327"/>
    </source>
</evidence>
<dbReference type="PANTHER" id="PTHR15892">
    <property type="entry name" value="MITOCHONDRIAL RIBOSOMAL PROTEIN L30"/>
    <property type="match status" value="1"/>
</dbReference>
<accession>A0A8J6Y1T8</accession>
<protein>
    <recommendedName>
        <fullName evidence="5">Large ribosomal subunit protein uL30</fullName>
    </recommendedName>
</protein>
<dbReference type="InterPro" id="IPR005996">
    <property type="entry name" value="Ribosomal_uL30_bac-type"/>
</dbReference>
<evidence type="ECO:0000313" key="7">
    <source>
        <dbReference type="EMBL" id="MBD3867749.1"/>
    </source>
</evidence>
<sequence>MSAAKKKEKLLRVRQIRSGIGFNKKQKATLAALGLSKIGREVVVPDNPMTRGMIFKVVHLVAVEEDVTAAKA</sequence>
<proteinExistence type="inferred from homology"/>
<comment type="caution">
    <text evidence="7">The sequence shown here is derived from an EMBL/GenBank/DDBJ whole genome shotgun (WGS) entry which is preliminary data.</text>
</comment>
<keyword evidence="4 5" id="KW-0687">Ribonucleoprotein</keyword>
<evidence type="ECO:0000256" key="3">
    <source>
        <dbReference type="ARBA" id="ARBA00022980"/>
    </source>
</evidence>
<comment type="similarity">
    <text evidence="1 5">Belongs to the universal ribosomal protein uL30 family.</text>
</comment>
<organism evidence="7 8">
    <name type="scientific">Candidatus Polarisedimenticola svalbardensis</name>
    <dbReference type="NCBI Taxonomy" id="2886004"/>
    <lineage>
        <taxon>Bacteria</taxon>
        <taxon>Pseudomonadati</taxon>
        <taxon>Acidobacteriota</taxon>
        <taxon>Candidatus Polarisedimenticolia</taxon>
        <taxon>Candidatus Polarisedimenticolales</taxon>
        <taxon>Candidatus Polarisedimenticolaceae</taxon>
        <taxon>Candidatus Polarisedimenticola</taxon>
    </lineage>
</organism>
<dbReference type="NCBIfam" id="TIGR01308">
    <property type="entry name" value="rpmD_bact"/>
    <property type="match status" value="1"/>
</dbReference>
<dbReference type="Pfam" id="PF00327">
    <property type="entry name" value="Ribosomal_L30"/>
    <property type="match status" value="1"/>
</dbReference>
<dbReference type="AlphaFoldDB" id="A0A8J6Y1T8"/>
<dbReference type="EMBL" id="JACXWD010000015">
    <property type="protein sequence ID" value="MBD3867749.1"/>
    <property type="molecule type" value="Genomic_DNA"/>
</dbReference>
<evidence type="ECO:0000256" key="1">
    <source>
        <dbReference type="ARBA" id="ARBA00007594"/>
    </source>
</evidence>
<evidence type="ECO:0000313" key="8">
    <source>
        <dbReference type="Proteomes" id="UP000648239"/>
    </source>
</evidence>
<dbReference type="GO" id="GO:0022625">
    <property type="term" value="C:cytosolic large ribosomal subunit"/>
    <property type="evidence" value="ECO:0007669"/>
    <property type="project" value="TreeGrafter"/>
</dbReference>
<dbReference type="PIRSF" id="PIRSF002211">
    <property type="entry name" value="Ribosomal_L30_bac-type"/>
    <property type="match status" value="1"/>
</dbReference>
<gene>
    <name evidence="5 7" type="primary">rpmD</name>
    <name evidence="7" type="ORF">IFK94_06470</name>
</gene>
<feature type="domain" description="Large ribosomal subunit protein uL30-like ferredoxin-like fold" evidence="6">
    <location>
        <begin position="11"/>
        <end position="61"/>
    </location>
</feature>
<dbReference type="Proteomes" id="UP000648239">
    <property type="component" value="Unassembled WGS sequence"/>
</dbReference>
<evidence type="ECO:0000256" key="5">
    <source>
        <dbReference type="HAMAP-Rule" id="MF_01371"/>
    </source>
</evidence>
<evidence type="ECO:0000256" key="2">
    <source>
        <dbReference type="ARBA" id="ARBA00011838"/>
    </source>
</evidence>
<dbReference type="GO" id="GO:0003735">
    <property type="term" value="F:structural constituent of ribosome"/>
    <property type="evidence" value="ECO:0007669"/>
    <property type="project" value="InterPro"/>
</dbReference>
<dbReference type="HAMAP" id="MF_01371_B">
    <property type="entry name" value="Ribosomal_uL30_B"/>
    <property type="match status" value="1"/>
</dbReference>
<dbReference type="InterPro" id="IPR016082">
    <property type="entry name" value="Ribosomal_uL30_ferredoxin-like"/>
</dbReference>
<dbReference type="PANTHER" id="PTHR15892:SF2">
    <property type="entry name" value="LARGE RIBOSOMAL SUBUNIT PROTEIN UL30M"/>
    <property type="match status" value="1"/>
</dbReference>
<comment type="subunit">
    <text evidence="2 5">Part of the 50S ribosomal subunit.</text>
</comment>
<dbReference type="CDD" id="cd01658">
    <property type="entry name" value="Ribosomal_L30"/>
    <property type="match status" value="1"/>
</dbReference>
<dbReference type="Gene3D" id="3.30.1390.20">
    <property type="entry name" value="Ribosomal protein L30, ferredoxin-like fold domain"/>
    <property type="match status" value="1"/>
</dbReference>
<dbReference type="GO" id="GO:0006412">
    <property type="term" value="P:translation"/>
    <property type="evidence" value="ECO:0007669"/>
    <property type="project" value="UniProtKB-UniRule"/>
</dbReference>
<reference evidence="7 8" key="1">
    <citation type="submission" date="2020-08" db="EMBL/GenBank/DDBJ databases">
        <title>Acidobacteriota in marine sediments use diverse sulfur dissimilation pathways.</title>
        <authorList>
            <person name="Wasmund K."/>
        </authorList>
    </citation>
    <scope>NUCLEOTIDE SEQUENCE [LARGE SCALE GENOMIC DNA]</scope>
    <source>
        <strain evidence="7">MAG AM4</strain>
    </source>
</reference>
<name>A0A8J6Y1T8_9BACT</name>
<evidence type="ECO:0000256" key="4">
    <source>
        <dbReference type="ARBA" id="ARBA00023274"/>
    </source>
</evidence>